<dbReference type="Gene3D" id="3.30.450.20">
    <property type="entry name" value="PAS domain"/>
    <property type="match status" value="1"/>
</dbReference>
<protein>
    <recommendedName>
        <fullName evidence="2">diguanylate cyclase</fullName>
        <ecNumber evidence="2">2.7.7.65</ecNumber>
    </recommendedName>
</protein>
<evidence type="ECO:0000259" key="11">
    <source>
        <dbReference type="PROSITE" id="PS50113"/>
    </source>
</evidence>
<keyword evidence="5 9" id="KW-1133">Transmembrane helix</keyword>
<evidence type="ECO:0000256" key="4">
    <source>
        <dbReference type="ARBA" id="ARBA00022692"/>
    </source>
</evidence>
<dbReference type="GO" id="GO:0005886">
    <property type="term" value="C:plasma membrane"/>
    <property type="evidence" value="ECO:0007669"/>
    <property type="project" value="UniProtKB-SubCell"/>
</dbReference>
<dbReference type="AlphaFoldDB" id="A0A1I3FWK4"/>
<feature type="transmembrane region" description="Helical" evidence="9">
    <location>
        <begin position="241"/>
        <end position="261"/>
    </location>
</feature>
<feature type="transmembrane region" description="Helical" evidence="9">
    <location>
        <begin position="66"/>
        <end position="82"/>
    </location>
</feature>
<dbReference type="Pfam" id="PF00990">
    <property type="entry name" value="GGDEF"/>
    <property type="match status" value="1"/>
</dbReference>
<feature type="transmembrane region" description="Helical" evidence="9">
    <location>
        <begin position="88"/>
        <end position="108"/>
    </location>
</feature>
<dbReference type="InterPro" id="IPR050469">
    <property type="entry name" value="Diguanylate_Cyclase"/>
</dbReference>
<comment type="catalytic activity">
    <reaction evidence="7">
        <text>2 GTP = 3',3'-c-di-GMP + 2 diphosphate</text>
        <dbReference type="Rhea" id="RHEA:24898"/>
        <dbReference type="ChEBI" id="CHEBI:33019"/>
        <dbReference type="ChEBI" id="CHEBI:37565"/>
        <dbReference type="ChEBI" id="CHEBI:58805"/>
        <dbReference type="EC" id="2.7.7.65"/>
    </reaction>
</comment>
<accession>A0A1I3FWK4</accession>
<name>A0A1I3FWK4_9PLAN</name>
<dbReference type="GO" id="GO:0043709">
    <property type="term" value="P:cell adhesion involved in single-species biofilm formation"/>
    <property type="evidence" value="ECO:0007669"/>
    <property type="project" value="TreeGrafter"/>
</dbReference>
<dbReference type="InterPro" id="IPR029787">
    <property type="entry name" value="Nucleotide_cyclase"/>
</dbReference>
<evidence type="ECO:0000313" key="13">
    <source>
        <dbReference type="EMBL" id="SFI15606.1"/>
    </source>
</evidence>
<dbReference type="PANTHER" id="PTHR45138:SF9">
    <property type="entry name" value="DIGUANYLATE CYCLASE DGCM-RELATED"/>
    <property type="match status" value="1"/>
</dbReference>
<dbReference type="FunFam" id="3.30.70.270:FF:000001">
    <property type="entry name" value="Diguanylate cyclase domain protein"/>
    <property type="match status" value="1"/>
</dbReference>
<dbReference type="InterPro" id="IPR007895">
    <property type="entry name" value="MASE1"/>
</dbReference>
<keyword evidence="8" id="KW-0175">Coiled coil</keyword>
<feature type="transmembrane region" description="Helical" evidence="9">
    <location>
        <begin position="12"/>
        <end position="29"/>
    </location>
</feature>
<sequence>MNSHTTKPGTQQLLFGSVVALFFVSYLAAAELGKLLSFPNQLATLWPPSGIYLAALLMAPRRTWPVFMAAAWGAALIFNVLWHEKSILLHTCFWFANTLEAVLGAAYLRRLAGPQQQFTLSRLPNVLGFACAGAIVPSALGACIATAGMHAAYETPFWSVWRVWWTAGGLGNLIVAPIFLSLADPLLRLPRRKWDVAEAFIAGAALIGLASWSLRVSGLTTAYAVFPVLLWIALRFELRGIAIANFLLAVITLWQSARLGLPFSSNESLGDRVLMIQTFLGVTAITSLTIAATLAERRRAWDDSQASEVRYRHLFENMSDLMIVLGTDGRIQYANNAWKSALGYDNQDLVTLALKDFVSPDDRLACEQLLQGFLSGKTTDRIELRWLTRAGQTIYVEGTCDLRTENGLPKQIYSILRDVTERKVSEQQNADYQRQLESTNAKLRSLSITDALTHLYNRRFFQQKLEEEFDRVRRYGSPLSLLLLDVDHFKSFNDTFGHLAGDRVLCRVGELLMETVRANDIVARYGGEEFAALLPMTDLESACRLAERIRRAIEAGPWYGKPITVSIGVASVTNDQTNALELIHLADEALYSSKQTGRNRVTGMDSRRQTILALDWATHVENLSTTR</sequence>
<evidence type="ECO:0000256" key="7">
    <source>
        <dbReference type="ARBA" id="ARBA00034247"/>
    </source>
</evidence>
<dbReference type="Gene3D" id="3.30.70.270">
    <property type="match status" value="1"/>
</dbReference>
<evidence type="ECO:0000259" key="10">
    <source>
        <dbReference type="PROSITE" id="PS50112"/>
    </source>
</evidence>
<dbReference type="InterPro" id="IPR013656">
    <property type="entry name" value="PAS_4"/>
</dbReference>
<feature type="domain" description="GGDEF" evidence="12">
    <location>
        <begin position="477"/>
        <end position="606"/>
    </location>
</feature>
<evidence type="ECO:0000256" key="9">
    <source>
        <dbReference type="SAM" id="Phobius"/>
    </source>
</evidence>
<dbReference type="InterPro" id="IPR000160">
    <property type="entry name" value="GGDEF_dom"/>
</dbReference>
<dbReference type="Pfam" id="PF08448">
    <property type="entry name" value="PAS_4"/>
    <property type="match status" value="1"/>
</dbReference>
<proteinExistence type="predicted"/>
<dbReference type="RefSeq" id="WP_092049426.1">
    <property type="nucleotide sequence ID" value="NZ_FOQD01000006.1"/>
</dbReference>
<dbReference type="InterPro" id="IPR000014">
    <property type="entry name" value="PAS"/>
</dbReference>
<dbReference type="PROSITE" id="PS50112">
    <property type="entry name" value="PAS"/>
    <property type="match status" value="1"/>
</dbReference>
<dbReference type="NCBIfam" id="TIGR00229">
    <property type="entry name" value="sensory_box"/>
    <property type="match status" value="1"/>
</dbReference>
<evidence type="ECO:0000256" key="8">
    <source>
        <dbReference type="SAM" id="Coils"/>
    </source>
</evidence>
<dbReference type="SMART" id="SM00091">
    <property type="entry name" value="PAS"/>
    <property type="match status" value="1"/>
</dbReference>
<reference evidence="14" key="1">
    <citation type="submission" date="2016-10" db="EMBL/GenBank/DDBJ databases">
        <authorList>
            <person name="Varghese N."/>
            <person name="Submissions S."/>
        </authorList>
    </citation>
    <scope>NUCLEOTIDE SEQUENCE [LARGE SCALE GENOMIC DNA]</scope>
    <source>
        <strain evidence="14">DSM 26348</strain>
    </source>
</reference>
<feature type="transmembrane region" description="Helical" evidence="9">
    <location>
        <begin position="194"/>
        <end position="212"/>
    </location>
</feature>
<feature type="transmembrane region" description="Helical" evidence="9">
    <location>
        <begin position="163"/>
        <end position="182"/>
    </location>
</feature>
<keyword evidence="3" id="KW-1003">Cell membrane</keyword>
<evidence type="ECO:0000256" key="5">
    <source>
        <dbReference type="ARBA" id="ARBA00022989"/>
    </source>
</evidence>
<dbReference type="PANTHER" id="PTHR45138">
    <property type="entry name" value="REGULATORY COMPONENTS OF SENSORY TRANSDUCTION SYSTEM"/>
    <property type="match status" value="1"/>
</dbReference>
<feature type="transmembrane region" description="Helical" evidence="9">
    <location>
        <begin position="41"/>
        <end position="59"/>
    </location>
</feature>
<dbReference type="InterPro" id="IPR043128">
    <property type="entry name" value="Rev_trsase/Diguanyl_cyclase"/>
</dbReference>
<dbReference type="EC" id="2.7.7.65" evidence="2"/>
<feature type="domain" description="PAC" evidence="11">
    <location>
        <begin position="380"/>
        <end position="431"/>
    </location>
</feature>
<keyword evidence="6 9" id="KW-0472">Membrane</keyword>
<evidence type="ECO:0000256" key="2">
    <source>
        <dbReference type="ARBA" id="ARBA00012528"/>
    </source>
</evidence>
<evidence type="ECO:0000256" key="1">
    <source>
        <dbReference type="ARBA" id="ARBA00004651"/>
    </source>
</evidence>
<dbReference type="CDD" id="cd00130">
    <property type="entry name" value="PAS"/>
    <property type="match status" value="1"/>
</dbReference>
<dbReference type="InterPro" id="IPR035965">
    <property type="entry name" value="PAS-like_dom_sf"/>
</dbReference>
<dbReference type="GO" id="GO:0052621">
    <property type="term" value="F:diguanylate cyclase activity"/>
    <property type="evidence" value="ECO:0007669"/>
    <property type="project" value="UniProtKB-EC"/>
</dbReference>
<dbReference type="GO" id="GO:1902201">
    <property type="term" value="P:negative regulation of bacterial-type flagellum-dependent cell motility"/>
    <property type="evidence" value="ECO:0007669"/>
    <property type="project" value="TreeGrafter"/>
</dbReference>
<feature type="domain" description="PAS" evidence="10">
    <location>
        <begin position="307"/>
        <end position="377"/>
    </location>
</feature>
<feature type="transmembrane region" description="Helical" evidence="9">
    <location>
        <begin position="129"/>
        <end position="151"/>
    </location>
</feature>
<dbReference type="SMART" id="SM00267">
    <property type="entry name" value="GGDEF"/>
    <property type="match status" value="1"/>
</dbReference>
<feature type="transmembrane region" description="Helical" evidence="9">
    <location>
        <begin position="218"/>
        <end position="234"/>
    </location>
</feature>
<keyword evidence="4 9" id="KW-0812">Transmembrane</keyword>
<dbReference type="NCBIfam" id="TIGR00254">
    <property type="entry name" value="GGDEF"/>
    <property type="match status" value="1"/>
</dbReference>
<dbReference type="Pfam" id="PF05231">
    <property type="entry name" value="MASE1"/>
    <property type="match status" value="1"/>
</dbReference>
<dbReference type="SUPFAM" id="SSF55073">
    <property type="entry name" value="Nucleotide cyclase"/>
    <property type="match status" value="1"/>
</dbReference>
<dbReference type="CDD" id="cd01949">
    <property type="entry name" value="GGDEF"/>
    <property type="match status" value="1"/>
</dbReference>
<dbReference type="Proteomes" id="UP000199518">
    <property type="component" value="Unassembled WGS sequence"/>
</dbReference>
<keyword evidence="14" id="KW-1185">Reference proteome</keyword>
<evidence type="ECO:0000256" key="3">
    <source>
        <dbReference type="ARBA" id="ARBA00022475"/>
    </source>
</evidence>
<organism evidence="13 14">
    <name type="scientific">Planctomicrobium piriforme</name>
    <dbReference type="NCBI Taxonomy" id="1576369"/>
    <lineage>
        <taxon>Bacteria</taxon>
        <taxon>Pseudomonadati</taxon>
        <taxon>Planctomycetota</taxon>
        <taxon>Planctomycetia</taxon>
        <taxon>Planctomycetales</taxon>
        <taxon>Planctomycetaceae</taxon>
        <taxon>Planctomicrobium</taxon>
    </lineage>
</organism>
<feature type="transmembrane region" description="Helical" evidence="9">
    <location>
        <begin position="273"/>
        <end position="295"/>
    </location>
</feature>
<evidence type="ECO:0000259" key="12">
    <source>
        <dbReference type="PROSITE" id="PS50887"/>
    </source>
</evidence>
<feature type="coiled-coil region" evidence="8">
    <location>
        <begin position="422"/>
        <end position="449"/>
    </location>
</feature>
<dbReference type="InterPro" id="IPR000700">
    <property type="entry name" value="PAS-assoc_C"/>
</dbReference>
<evidence type="ECO:0000313" key="14">
    <source>
        <dbReference type="Proteomes" id="UP000199518"/>
    </source>
</evidence>
<gene>
    <name evidence="13" type="ORF">SAMN05421753_10665</name>
</gene>
<comment type="subcellular location">
    <subcellularLocation>
        <location evidence="1">Cell membrane</location>
        <topology evidence="1">Multi-pass membrane protein</topology>
    </subcellularLocation>
</comment>
<dbReference type="EMBL" id="FOQD01000006">
    <property type="protein sequence ID" value="SFI15606.1"/>
    <property type="molecule type" value="Genomic_DNA"/>
</dbReference>
<dbReference type="OrthoDB" id="243535at2"/>
<dbReference type="PROSITE" id="PS50887">
    <property type="entry name" value="GGDEF"/>
    <property type="match status" value="1"/>
</dbReference>
<dbReference type="STRING" id="1576369.SAMN05421753_10665"/>
<dbReference type="SUPFAM" id="SSF55785">
    <property type="entry name" value="PYP-like sensor domain (PAS domain)"/>
    <property type="match status" value="1"/>
</dbReference>
<evidence type="ECO:0000256" key="6">
    <source>
        <dbReference type="ARBA" id="ARBA00023136"/>
    </source>
</evidence>
<dbReference type="PROSITE" id="PS50113">
    <property type="entry name" value="PAC"/>
    <property type="match status" value="1"/>
</dbReference>